<feature type="compositionally biased region" description="Basic and acidic residues" evidence="1">
    <location>
        <begin position="434"/>
        <end position="443"/>
    </location>
</feature>
<dbReference type="AlphaFoldDB" id="A0A6A4HTP7"/>
<evidence type="ECO:0000313" key="3">
    <source>
        <dbReference type="Proteomes" id="UP000799118"/>
    </source>
</evidence>
<feature type="compositionally biased region" description="Basic and acidic residues" evidence="1">
    <location>
        <begin position="385"/>
        <end position="394"/>
    </location>
</feature>
<accession>A0A6A4HTP7</accession>
<feature type="region of interest" description="Disordered" evidence="1">
    <location>
        <begin position="200"/>
        <end position="566"/>
    </location>
</feature>
<feature type="compositionally biased region" description="Acidic residues" evidence="1">
    <location>
        <begin position="241"/>
        <end position="252"/>
    </location>
</feature>
<feature type="compositionally biased region" description="Basic and acidic residues" evidence="1">
    <location>
        <begin position="313"/>
        <end position="322"/>
    </location>
</feature>
<evidence type="ECO:0000313" key="2">
    <source>
        <dbReference type="EMBL" id="KAE9401110.1"/>
    </source>
</evidence>
<feature type="compositionally biased region" description="Basic and acidic residues" evidence="1">
    <location>
        <begin position="409"/>
        <end position="418"/>
    </location>
</feature>
<feature type="compositionally biased region" description="Basic and acidic residues" evidence="1">
    <location>
        <begin position="480"/>
        <end position="495"/>
    </location>
</feature>
<keyword evidence="3" id="KW-1185">Reference proteome</keyword>
<name>A0A6A4HTP7_9AGAR</name>
<sequence>MIHAQLMRKKQGALLDPRKQKIINKYLEDKTNKATLRALVKDIWIHDLQTLCPNSNITQMKWGSAFADMCYREKIKLVNYPRGLKAIGAPGGLQAVSGIEKNYLKTIVGDRVQFWQQEARESRRGAVEDEDEGMAPLYDDDSDEGSTSKRTVLLEEDLVRFVPWDENEKALSVADRANIGIVTQQPRGDEEPLVLTKVLHSKKEDSDEEDSDSQSDAPRESRQTKVGKSIAFRRERVQEGESSDEEDSDSESDAPRESRKTKVGRSIAVRRERVQEGESSDEEDSDSNRMRLASLARRRWAGALQFKKKTVAPRRDAEHDSDSAPVEPTRKKKTVAPRRDAEHDSDSAPAEPAKKKKTVAPRRDADHDSDSVPAEPAKKKKTLAPRRDAEHDSDSVPAEPAKKKKTLAPRRDAEHDSDSVPAEPAKKKKKTVAPRRDAEHDSDSAPAEPTKKKKTVGPRRDVEVDSDSVPTRLPKKIAGKGRDEVGLVRKAHVETQETDENEERPRKRARLNREHGKKHGKEKNIADQSEVVGGQGRKRKRDEDAPRVIAQLSRPIVKLPKRKSGD</sequence>
<feature type="compositionally biased region" description="Basic residues" evidence="1">
    <location>
        <begin position="296"/>
        <end position="312"/>
    </location>
</feature>
<evidence type="ECO:0000256" key="1">
    <source>
        <dbReference type="SAM" id="MobiDB-lite"/>
    </source>
</evidence>
<gene>
    <name evidence="2" type="ORF">BT96DRAFT_992468</name>
</gene>
<feature type="compositionally biased region" description="Acidic residues" evidence="1">
    <location>
        <begin position="128"/>
        <end position="144"/>
    </location>
</feature>
<feature type="region of interest" description="Disordered" evidence="1">
    <location>
        <begin position="121"/>
        <end position="147"/>
    </location>
</feature>
<feature type="compositionally biased region" description="Basic and acidic residues" evidence="1">
    <location>
        <begin position="361"/>
        <end position="370"/>
    </location>
</feature>
<organism evidence="2 3">
    <name type="scientific">Gymnopus androsaceus JB14</name>
    <dbReference type="NCBI Taxonomy" id="1447944"/>
    <lineage>
        <taxon>Eukaryota</taxon>
        <taxon>Fungi</taxon>
        <taxon>Dikarya</taxon>
        <taxon>Basidiomycota</taxon>
        <taxon>Agaricomycotina</taxon>
        <taxon>Agaricomycetes</taxon>
        <taxon>Agaricomycetidae</taxon>
        <taxon>Agaricales</taxon>
        <taxon>Marasmiineae</taxon>
        <taxon>Omphalotaceae</taxon>
        <taxon>Gymnopus</taxon>
    </lineage>
</organism>
<dbReference type="Proteomes" id="UP000799118">
    <property type="component" value="Unassembled WGS sequence"/>
</dbReference>
<proteinExistence type="predicted"/>
<dbReference type="EMBL" id="ML769450">
    <property type="protein sequence ID" value="KAE9401110.1"/>
    <property type="molecule type" value="Genomic_DNA"/>
</dbReference>
<reference evidence="2" key="1">
    <citation type="journal article" date="2019" name="Environ. Microbiol.">
        <title>Fungal ecological strategies reflected in gene transcription - a case study of two litter decomposers.</title>
        <authorList>
            <person name="Barbi F."/>
            <person name="Kohler A."/>
            <person name="Barry K."/>
            <person name="Baskaran P."/>
            <person name="Daum C."/>
            <person name="Fauchery L."/>
            <person name="Ihrmark K."/>
            <person name="Kuo A."/>
            <person name="LaButti K."/>
            <person name="Lipzen A."/>
            <person name="Morin E."/>
            <person name="Grigoriev I.V."/>
            <person name="Henrissat B."/>
            <person name="Lindahl B."/>
            <person name="Martin F."/>
        </authorList>
    </citation>
    <scope>NUCLEOTIDE SEQUENCE</scope>
    <source>
        <strain evidence="2">JB14</strain>
    </source>
</reference>
<feature type="compositionally biased region" description="Basic and acidic residues" evidence="1">
    <location>
        <begin position="337"/>
        <end position="346"/>
    </location>
</feature>
<feature type="compositionally biased region" description="Basic residues" evidence="1">
    <location>
        <begin position="506"/>
        <end position="521"/>
    </location>
</feature>
<protein>
    <submittedName>
        <fullName evidence="2">Uncharacterized protein</fullName>
    </submittedName>
</protein>